<evidence type="ECO:0000313" key="2">
    <source>
        <dbReference type="EMBL" id="KAJ8465947.1"/>
    </source>
</evidence>
<gene>
    <name evidence="2" type="ORF">OPV22_028499</name>
</gene>
<sequence length="149" mass="16989">MRPTRSGPSRRRSDGCRAASGRGQGATVRSPPEAPRLRTPSCPESTYRIAYGPHPTARVPPPRNKRTDSKGRQRPRRSNRAYLARDVREIPLHRAPPPFALTLSLLFRYSYLFLACPLATFFRGDAKPRYRPDLIVDRSKLSRRHLNTN</sequence>
<dbReference type="Proteomes" id="UP001222027">
    <property type="component" value="Unassembled WGS sequence"/>
</dbReference>
<proteinExistence type="predicted"/>
<evidence type="ECO:0000313" key="3">
    <source>
        <dbReference type="Proteomes" id="UP001222027"/>
    </source>
</evidence>
<evidence type="ECO:0000256" key="1">
    <source>
        <dbReference type="SAM" id="MobiDB-lite"/>
    </source>
</evidence>
<comment type="caution">
    <text evidence="2">The sequence shown here is derived from an EMBL/GenBank/DDBJ whole genome shotgun (WGS) entry which is preliminary data.</text>
</comment>
<reference evidence="2 3" key="1">
    <citation type="submission" date="2022-12" db="EMBL/GenBank/DDBJ databases">
        <title>Chromosome-scale assembly of the Ensete ventricosum genome.</title>
        <authorList>
            <person name="Dussert Y."/>
            <person name="Stocks J."/>
            <person name="Wendawek A."/>
            <person name="Woldeyes F."/>
            <person name="Nichols R.A."/>
            <person name="Borrell J.S."/>
        </authorList>
    </citation>
    <scope>NUCLEOTIDE SEQUENCE [LARGE SCALE GENOMIC DNA]</scope>
    <source>
        <strain evidence="3">cv. Maze</strain>
        <tissue evidence="2">Seeds</tissue>
    </source>
</reference>
<name>A0AAV8P452_ENSVE</name>
<accession>A0AAV8P452</accession>
<dbReference type="AlphaFoldDB" id="A0AAV8P452"/>
<organism evidence="2 3">
    <name type="scientific">Ensete ventricosum</name>
    <name type="common">Abyssinian banana</name>
    <name type="synonym">Musa ensete</name>
    <dbReference type="NCBI Taxonomy" id="4639"/>
    <lineage>
        <taxon>Eukaryota</taxon>
        <taxon>Viridiplantae</taxon>
        <taxon>Streptophyta</taxon>
        <taxon>Embryophyta</taxon>
        <taxon>Tracheophyta</taxon>
        <taxon>Spermatophyta</taxon>
        <taxon>Magnoliopsida</taxon>
        <taxon>Liliopsida</taxon>
        <taxon>Zingiberales</taxon>
        <taxon>Musaceae</taxon>
        <taxon>Ensete</taxon>
    </lineage>
</organism>
<protein>
    <submittedName>
        <fullName evidence="2">Uncharacterized protein</fullName>
    </submittedName>
</protein>
<feature type="region of interest" description="Disordered" evidence="1">
    <location>
        <begin position="1"/>
        <end position="81"/>
    </location>
</feature>
<dbReference type="EMBL" id="JAQQAF010000008">
    <property type="protein sequence ID" value="KAJ8465947.1"/>
    <property type="molecule type" value="Genomic_DNA"/>
</dbReference>
<keyword evidence="3" id="KW-1185">Reference proteome</keyword>